<dbReference type="EMBL" id="CP036271">
    <property type="protein sequence ID" value="QDT53063.1"/>
    <property type="molecule type" value="Genomic_DNA"/>
</dbReference>
<keyword evidence="2" id="KW-1185">Reference proteome</keyword>
<dbReference type="PROSITE" id="PS51257">
    <property type="entry name" value="PROKAR_LIPOPROTEIN"/>
    <property type="match status" value="1"/>
</dbReference>
<dbReference type="InParanoid" id="A0A517SAC5"/>
<evidence type="ECO:0000313" key="1">
    <source>
        <dbReference type="EMBL" id="QDT53063.1"/>
    </source>
</evidence>
<organism evidence="1 2">
    <name type="scientific">Caulifigura coniformis</name>
    <dbReference type="NCBI Taxonomy" id="2527983"/>
    <lineage>
        <taxon>Bacteria</taxon>
        <taxon>Pseudomonadati</taxon>
        <taxon>Planctomycetota</taxon>
        <taxon>Planctomycetia</taxon>
        <taxon>Planctomycetales</taxon>
        <taxon>Planctomycetaceae</taxon>
        <taxon>Caulifigura</taxon>
    </lineage>
</organism>
<protein>
    <submittedName>
        <fullName evidence="1">Uncharacterized protein</fullName>
    </submittedName>
</protein>
<dbReference type="Proteomes" id="UP000315700">
    <property type="component" value="Chromosome"/>
</dbReference>
<accession>A0A517SAC5</accession>
<name>A0A517SAC5_9PLAN</name>
<evidence type="ECO:0000313" key="2">
    <source>
        <dbReference type="Proteomes" id="UP000315700"/>
    </source>
</evidence>
<dbReference type="KEGG" id="ccos:Pan44_10780"/>
<proteinExistence type="predicted"/>
<dbReference type="AlphaFoldDB" id="A0A517SAC5"/>
<dbReference type="OrthoDB" id="287810at2"/>
<sequence>MNRWHCVPGLIPVLFLMTALGCSDGRVKMGLAPTEGTVTCNGKPVPWVAVFFEPMQRGENANVGKQGIGHCDENGHFVISTYDTNDGAVVGRHQVKVGPPMGESRSGFECSCALNTELVATEIDVAEGQNTFEIALKPASKRAKMIEAREAARNKDD</sequence>
<gene>
    <name evidence="1" type="ORF">Pan44_10780</name>
</gene>
<dbReference type="RefSeq" id="WP_145027957.1">
    <property type="nucleotide sequence ID" value="NZ_CP036271.1"/>
</dbReference>
<reference evidence="1 2" key="1">
    <citation type="submission" date="2019-02" db="EMBL/GenBank/DDBJ databases">
        <title>Deep-cultivation of Planctomycetes and their phenomic and genomic characterization uncovers novel biology.</title>
        <authorList>
            <person name="Wiegand S."/>
            <person name="Jogler M."/>
            <person name="Boedeker C."/>
            <person name="Pinto D."/>
            <person name="Vollmers J."/>
            <person name="Rivas-Marin E."/>
            <person name="Kohn T."/>
            <person name="Peeters S.H."/>
            <person name="Heuer A."/>
            <person name="Rast P."/>
            <person name="Oberbeckmann S."/>
            <person name="Bunk B."/>
            <person name="Jeske O."/>
            <person name="Meyerdierks A."/>
            <person name="Storesund J.E."/>
            <person name="Kallscheuer N."/>
            <person name="Luecker S."/>
            <person name="Lage O.M."/>
            <person name="Pohl T."/>
            <person name="Merkel B.J."/>
            <person name="Hornburger P."/>
            <person name="Mueller R.-W."/>
            <person name="Bruemmer F."/>
            <person name="Labrenz M."/>
            <person name="Spormann A.M."/>
            <person name="Op den Camp H."/>
            <person name="Overmann J."/>
            <person name="Amann R."/>
            <person name="Jetten M.S.M."/>
            <person name="Mascher T."/>
            <person name="Medema M.H."/>
            <person name="Devos D.P."/>
            <person name="Kaster A.-K."/>
            <person name="Ovreas L."/>
            <person name="Rohde M."/>
            <person name="Galperin M.Y."/>
            <person name="Jogler C."/>
        </authorList>
    </citation>
    <scope>NUCLEOTIDE SEQUENCE [LARGE SCALE GENOMIC DNA]</scope>
    <source>
        <strain evidence="1 2">Pan44</strain>
    </source>
</reference>